<accession>A0A836L132</accession>
<gene>
    <name evidence="2" type="ORF">CUR178_08064</name>
</gene>
<dbReference type="KEGG" id="lenr:94175208"/>
<evidence type="ECO:0000313" key="2">
    <source>
        <dbReference type="EMBL" id="KAG5485093.1"/>
    </source>
</evidence>
<proteinExistence type="predicted"/>
<dbReference type="Proteomes" id="UP000674179">
    <property type="component" value="Chromosome 8"/>
</dbReference>
<sequence>MPLITCLSSAARMAEHTGMADAAVWPVAHTRAMPPAPAPLLLSSASPCRAPSERDMLSSSSI</sequence>
<organism evidence="2 3">
    <name type="scientific">Leishmania enriettii</name>
    <dbReference type="NCBI Taxonomy" id="5663"/>
    <lineage>
        <taxon>Eukaryota</taxon>
        <taxon>Discoba</taxon>
        <taxon>Euglenozoa</taxon>
        <taxon>Kinetoplastea</taxon>
        <taxon>Metakinetoplastina</taxon>
        <taxon>Trypanosomatida</taxon>
        <taxon>Trypanosomatidae</taxon>
        <taxon>Leishmaniinae</taxon>
        <taxon>Leishmania</taxon>
    </lineage>
</organism>
<name>A0A836L132_LEIEN</name>
<dbReference type="AlphaFoldDB" id="A0A836L132"/>
<dbReference type="RefSeq" id="XP_067695357.1">
    <property type="nucleotide sequence ID" value="XM_067839698.1"/>
</dbReference>
<dbReference type="EMBL" id="JAFHKP010000008">
    <property type="protein sequence ID" value="KAG5485093.1"/>
    <property type="molecule type" value="Genomic_DNA"/>
</dbReference>
<keyword evidence="3" id="KW-1185">Reference proteome</keyword>
<feature type="region of interest" description="Disordered" evidence="1">
    <location>
        <begin position="43"/>
        <end position="62"/>
    </location>
</feature>
<comment type="caution">
    <text evidence="2">The sequence shown here is derived from an EMBL/GenBank/DDBJ whole genome shotgun (WGS) entry which is preliminary data.</text>
</comment>
<evidence type="ECO:0000256" key="1">
    <source>
        <dbReference type="SAM" id="MobiDB-lite"/>
    </source>
</evidence>
<reference evidence="2 3" key="1">
    <citation type="submission" date="2021-02" db="EMBL/GenBank/DDBJ databases">
        <title>Leishmania (Mundinia) enrietti genome sequencing and assembly.</title>
        <authorList>
            <person name="Almutairi H."/>
            <person name="Gatherer D."/>
        </authorList>
    </citation>
    <scope>NUCLEOTIDE SEQUENCE [LARGE SCALE GENOMIC DNA]</scope>
    <source>
        <strain evidence="2">CUR178</strain>
    </source>
</reference>
<protein>
    <submittedName>
        <fullName evidence="2">Uncharacterized protein</fullName>
    </submittedName>
</protein>
<evidence type="ECO:0000313" key="3">
    <source>
        <dbReference type="Proteomes" id="UP000674179"/>
    </source>
</evidence>
<dbReference type="GeneID" id="94175208"/>